<organism evidence="7 8">
    <name type="scientific">Diacronema lutheri</name>
    <name type="common">Unicellular marine alga</name>
    <name type="synonym">Monochrysis lutheri</name>
    <dbReference type="NCBI Taxonomy" id="2081491"/>
    <lineage>
        <taxon>Eukaryota</taxon>
        <taxon>Haptista</taxon>
        <taxon>Haptophyta</taxon>
        <taxon>Pavlovophyceae</taxon>
        <taxon>Pavlovales</taxon>
        <taxon>Pavlovaceae</taxon>
        <taxon>Diacronema</taxon>
    </lineage>
</organism>
<protein>
    <recommendedName>
        <fullName evidence="2 5">peptidylprolyl isomerase</fullName>
        <ecNumber evidence="2 5">5.2.1.8</ecNumber>
    </recommendedName>
</protein>
<dbReference type="PANTHER" id="PTHR10516">
    <property type="entry name" value="PEPTIDYL-PROLYL CIS-TRANS ISOMERASE"/>
    <property type="match status" value="1"/>
</dbReference>
<keyword evidence="3 5" id="KW-0697">Rotamase</keyword>
<evidence type="ECO:0000256" key="3">
    <source>
        <dbReference type="ARBA" id="ARBA00023110"/>
    </source>
</evidence>
<comment type="caution">
    <text evidence="7">The sequence shown here is derived from an EMBL/GenBank/DDBJ whole genome shotgun (WGS) entry which is preliminary data.</text>
</comment>
<name>A0A8J6C940_DIALT</name>
<dbReference type="AlphaFoldDB" id="A0A8J6C940"/>
<evidence type="ECO:0000259" key="6">
    <source>
        <dbReference type="PROSITE" id="PS50059"/>
    </source>
</evidence>
<dbReference type="GO" id="GO:0003755">
    <property type="term" value="F:peptidyl-prolyl cis-trans isomerase activity"/>
    <property type="evidence" value="ECO:0007669"/>
    <property type="project" value="UniProtKB-KW"/>
</dbReference>
<gene>
    <name evidence="7" type="ORF">KFE25_002369</name>
</gene>
<proteinExistence type="predicted"/>
<reference evidence="7" key="1">
    <citation type="submission" date="2021-05" db="EMBL/GenBank/DDBJ databases">
        <title>The genome of the haptophyte Pavlova lutheri (Diacronema luteri, Pavlovales) - a model for lipid biosynthesis in eukaryotic algae.</title>
        <authorList>
            <person name="Hulatt C.J."/>
            <person name="Posewitz M.C."/>
        </authorList>
    </citation>
    <scope>NUCLEOTIDE SEQUENCE</scope>
    <source>
        <strain evidence="7">NIVA-4/92</strain>
    </source>
</reference>
<dbReference type="InterPro" id="IPR046357">
    <property type="entry name" value="PPIase_dom_sf"/>
</dbReference>
<dbReference type="OrthoDB" id="1902587at2759"/>
<dbReference type="SUPFAM" id="SSF54534">
    <property type="entry name" value="FKBP-like"/>
    <property type="match status" value="1"/>
</dbReference>
<dbReference type="Gene3D" id="3.10.50.40">
    <property type="match status" value="1"/>
</dbReference>
<keyword evidence="4 5" id="KW-0413">Isomerase</keyword>
<evidence type="ECO:0000313" key="7">
    <source>
        <dbReference type="EMBL" id="KAG8461180.1"/>
    </source>
</evidence>
<evidence type="ECO:0000313" key="8">
    <source>
        <dbReference type="Proteomes" id="UP000751190"/>
    </source>
</evidence>
<accession>A0A8J6C940</accession>
<dbReference type="Proteomes" id="UP000751190">
    <property type="component" value="Unassembled WGS sequence"/>
</dbReference>
<feature type="domain" description="PPIase FKBP-type" evidence="6">
    <location>
        <begin position="20"/>
        <end position="106"/>
    </location>
</feature>
<sequence>MDPRLVVLSPGDGLHFATPGDTVTVHYTGTLDDGTVFDSSRGKQPFSFVQGTHSVIPCFEEAAGVMSPGESAELTCPAAYGYGDRQVGSIPPNSTLHFQLQLVKVEPPTFWSALMKASEQGMPALQQLMGAFGVGGAPPSAGPGAAAAASSAMPLQFT</sequence>
<dbReference type="InterPro" id="IPR050689">
    <property type="entry name" value="FKBP-type_PPIase"/>
</dbReference>
<evidence type="ECO:0000256" key="1">
    <source>
        <dbReference type="ARBA" id="ARBA00000971"/>
    </source>
</evidence>
<dbReference type="PANTHER" id="PTHR10516:SF443">
    <property type="entry name" value="FK506-BINDING PROTEIN 59-RELATED"/>
    <property type="match status" value="1"/>
</dbReference>
<dbReference type="EMBL" id="JAGTXO010000027">
    <property type="protein sequence ID" value="KAG8461180.1"/>
    <property type="molecule type" value="Genomic_DNA"/>
</dbReference>
<dbReference type="InterPro" id="IPR001179">
    <property type="entry name" value="PPIase_FKBP_dom"/>
</dbReference>
<evidence type="ECO:0000256" key="2">
    <source>
        <dbReference type="ARBA" id="ARBA00013194"/>
    </source>
</evidence>
<evidence type="ECO:0000256" key="5">
    <source>
        <dbReference type="PROSITE-ProRule" id="PRU00277"/>
    </source>
</evidence>
<comment type="catalytic activity">
    <reaction evidence="1 5">
        <text>[protein]-peptidylproline (omega=180) = [protein]-peptidylproline (omega=0)</text>
        <dbReference type="Rhea" id="RHEA:16237"/>
        <dbReference type="Rhea" id="RHEA-COMP:10747"/>
        <dbReference type="Rhea" id="RHEA-COMP:10748"/>
        <dbReference type="ChEBI" id="CHEBI:83833"/>
        <dbReference type="ChEBI" id="CHEBI:83834"/>
        <dbReference type="EC" id="5.2.1.8"/>
    </reaction>
</comment>
<dbReference type="OMA" id="FWSALMK"/>
<dbReference type="PROSITE" id="PS50059">
    <property type="entry name" value="FKBP_PPIASE"/>
    <property type="match status" value="1"/>
</dbReference>
<dbReference type="EC" id="5.2.1.8" evidence="2 5"/>
<dbReference type="Pfam" id="PF00254">
    <property type="entry name" value="FKBP_C"/>
    <property type="match status" value="1"/>
</dbReference>
<evidence type="ECO:0000256" key="4">
    <source>
        <dbReference type="ARBA" id="ARBA00023235"/>
    </source>
</evidence>
<keyword evidence="8" id="KW-1185">Reference proteome</keyword>